<protein>
    <submittedName>
        <fullName evidence="2">Alpha/beta hydrolase</fullName>
    </submittedName>
</protein>
<dbReference type="SUPFAM" id="SSF53474">
    <property type="entry name" value="alpha/beta-Hydrolases"/>
    <property type="match status" value="1"/>
</dbReference>
<reference evidence="2 3" key="1">
    <citation type="submission" date="2018-11" db="EMBL/GenBank/DDBJ databases">
        <title>The genome of Variovorax sp T529.</title>
        <authorList>
            <person name="Gao J."/>
        </authorList>
    </citation>
    <scope>NUCLEOTIDE SEQUENCE [LARGE SCALE GENOMIC DNA]</scope>
    <source>
        <strain evidence="2 3">T529</strain>
    </source>
</reference>
<evidence type="ECO:0000313" key="3">
    <source>
        <dbReference type="Proteomes" id="UP000271590"/>
    </source>
</evidence>
<dbReference type="InterPro" id="IPR029058">
    <property type="entry name" value="AB_hydrolase_fold"/>
</dbReference>
<dbReference type="RefSeq" id="WP_124960643.1">
    <property type="nucleotide sequence ID" value="NZ_RQXU01000016.1"/>
</dbReference>
<sequence>MPFDLPASCRRRTALGALAGAFAVGACAPFAPAPTARRRVLLSEGAVRIDVIVEGQGPALVLLPSSQRDSEDFDGLAERLAAFGFRVLRPQPRGMGASAGPMNDLTLHVLAGDVATTVRQLGGGRAVLVGHAYGHFVARVADLDHPGLVRGVVVAAGAARTFPPGVPRSLAVASDPAQARDARLRGLREGFFAPGNDPTPWLEGWHPALREVYSRAGRTPAKEVWWPVSNAPILDLQGAEDPWRPPATRNELKDVLGDKVQVKIVPRASHALIPEQPAAVAQAIADWIGTLPP</sequence>
<dbReference type="GO" id="GO:0016787">
    <property type="term" value="F:hydrolase activity"/>
    <property type="evidence" value="ECO:0007669"/>
    <property type="project" value="UniProtKB-KW"/>
</dbReference>
<dbReference type="InterPro" id="IPR050228">
    <property type="entry name" value="Carboxylesterase_BioH"/>
</dbReference>
<dbReference type="Pfam" id="PF12697">
    <property type="entry name" value="Abhydrolase_6"/>
    <property type="match status" value="1"/>
</dbReference>
<gene>
    <name evidence="2" type="ORF">EH244_23035</name>
</gene>
<dbReference type="PANTHER" id="PTHR43194">
    <property type="entry name" value="HYDROLASE ALPHA/BETA FOLD FAMILY"/>
    <property type="match status" value="1"/>
</dbReference>
<dbReference type="Proteomes" id="UP000271590">
    <property type="component" value="Unassembled WGS sequence"/>
</dbReference>
<name>A0A3P3EHK8_9BURK</name>
<organism evidence="2 3">
    <name type="scientific">Variovorax beijingensis</name>
    <dbReference type="NCBI Taxonomy" id="2496117"/>
    <lineage>
        <taxon>Bacteria</taxon>
        <taxon>Pseudomonadati</taxon>
        <taxon>Pseudomonadota</taxon>
        <taxon>Betaproteobacteria</taxon>
        <taxon>Burkholderiales</taxon>
        <taxon>Comamonadaceae</taxon>
        <taxon>Variovorax</taxon>
    </lineage>
</organism>
<proteinExistence type="predicted"/>
<accession>A0A3P3EHK8</accession>
<keyword evidence="2" id="KW-0378">Hydrolase</keyword>
<dbReference type="InterPro" id="IPR000073">
    <property type="entry name" value="AB_hydrolase_1"/>
</dbReference>
<dbReference type="PANTHER" id="PTHR43194:SF2">
    <property type="entry name" value="PEROXISOMAL MEMBRANE PROTEIN LPX1"/>
    <property type="match status" value="1"/>
</dbReference>
<evidence type="ECO:0000313" key="2">
    <source>
        <dbReference type="EMBL" id="RRH85606.1"/>
    </source>
</evidence>
<dbReference type="EMBL" id="RQXU01000016">
    <property type="protein sequence ID" value="RRH85606.1"/>
    <property type="molecule type" value="Genomic_DNA"/>
</dbReference>
<evidence type="ECO:0000259" key="1">
    <source>
        <dbReference type="Pfam" id="PF12697"/>
    </source>
</evidence>
<dbReference type="Gene3D" id="3.40.50.1820">
    <property type="entry name" value="alpha/beta hydrolase"/>
    <property type="match status" value="1"/>
</dbReference>
<feature type="domain" description="AB hydrolase-1" evidence="1">
    <location>
        <begin position="60"/>
        <end position="283"/>
    </location>
</feature>
<dbReference type="AlphaFoldDB" id="A0A3P3EHK8"/>
<comment type="caution">
    <text evidence="2">The sequence shown here is derived from an EMBL/GenBank/DDBJ whole genome shotgun (WGS) entry which is preliminary data.</text>
</comment>